<keyword evidence="9" id="KW-0418">Kinase</keyword>
<gene>
    <name evidence="19" type="ORF">FGO68_gene6418</name>
</gene>
<keyword evidence="8 15" id="KW-0547">Nucleotide-binding</keyword>
<reference evidence="19" key="1">
    <citation type="submission" date="2019-06" db="EMBL/GenBank/DDBJ databases">
        <authorList>
            <person name="Zheng W."/>
        </authorList>
    </citation>
    <scope>NUCLEOTIDE SEQUENCE</scope>
    <source>
        <strain evidence="19">QDHG01</strain>
    </source>
</reference>
<dbReference type="PROSITE" id="PS50011">
    <property type="entry name" value="PROTEIN_KINASE_DOM"/>
    <property type="match status" value="1"/>
</dbReference>
<protein>
    <recommendedName>
        <fullName evidence="3">non-specific serine/threonine protein kinase</fullName>
        <ecNumber evidence="3">2.7.11.1</ecNumber>
    </recommendedName>
</protein>
<organism evidence="19 20">
    <name type="scientific">Halteria grandinella</name>
    <dbReference type="NCBI Taxonomy" id="5974"/>
    <lineage>
        <taxon>Eukaryota</taxon>
        <taxon>Sar</taxon>
        <taxon>Alveolata</taxon>
        <taxon>Ciliophora</taxon>
        <taxon>Intramacronucleata</taxon>
        <taxon>Spirotrichea</taxon>
        <taxon>Stichotrichia</taxon>
        <taxon>Sporadotrichida</taxon>
        <taxon>Halteriidae</taxon>
        <taxon>Halteria</taxon>
    </lineage>
</organism>
<dbReference type="Pfam" id="PF00069">
    <property type="entry name" value="Pkinase"/>
    <property type="match status" value="1"/>
</dbReference>
<dbReference type="EC" id="2.7.11.1" evidence="3"/>
<dbReference type="InterPro" id="IPR011009">
    <property type="entry name" value="Kinase-like_dom_sf"/>
</dbReference>
<evidence type="ECO:0000256" key="8">
    <source>
        <dbReference type="ARBA" id="ARBA00022741"/>
    </source>
</evidence>
<dbReference type="InterPro" id="IPR002048">
    <property type="entry name" value="EF_hand_dom"/>
</dbReference>
<dbReference type="PROSITE" id="PS00108">
    <property type="entry name" value="PROTEIN_KINASE_ST"/>
    <property type="match status" value="1"/>
</dbReference>
<comment type="cofactor">
    <cofactor evidence="1">
        <name>Mg(2+)</name>
        <dbReference type="ChEBI" id="CHEBI:18420"/>
    </cofactor>
</comment>
<accession>A0A8J8NZU3</accession>
<evidence type="ECO:0000256" key="4">
    <source>
        <dbReference type="ARBA" id="ARBA00022527"/>
    </source>
</evidence>
<dbReference type="InterPro" id="IPR011992">
    <property type="entry name" value="EF-hand-dom_pair"/>
</dbReference>
<dbReference type="SMART" id="SM00220">
    <property type="entry name" value="S_TKc"/>
    <property type="match status" value="1"/>
</dbReference>
<dbReference type="SUPFAM" id="SSF56112">
    <property type="entry name" value="Protein kinase-like (PK-like)"/>
    <property type="match status" value="1"/>
</dbReference>
<evidence type="ECO:0000256" key="16">
    <source>
        <dbReference type="RuleBase" id="RU000304"/>
    </source>
</evidence>
<dbReference type="FunFam" id="3.30.200.20:FF:000315">
    <property type="entry name" value="Calcium-dependent protein kinase 3"/>
    <property type="match status" value="1"/>
</dbReference>
<evidence type="ECO:0000259" key="18">
    <source>
        <dbReference type="PROSITE" id="PS50222"/>
    </source>
</evidence>
<dbReference type="EMBL" id="RRYP01004037">
    <property type="protein sequence ID" value="TNV83229.1"/>
    <property type="molecule type" value="Genomic_DNA"/>
</dbReference>
<feature type="domain" description="EF-hand" evidence="18">
    <location>
        <begin position="400"/>
        <end position="435"/>
    </location>
</feature>
<keyword evidence="6" id="KW-0479">Metal-binding</keyword>
<dbReference type="Proteomes" id="UP000785679">
    <property type="component" value="Unassembled WGS sequence"/>
</dbReference>
<feature type="domain" description="Protein kinase" evidence="17">
    <location>
        <begin position="21"/>
        <end position="284"/>
    </location>
</feature>
<comment type="catalytic activity">
    <reaction evidence="13">
        <text>L-threonyl-[protein] + ATP = O-phospho-L-threonyl-[protein] + ADP + H(+)</text>
        <dbReference type="Rhea" id="RHEA:46608"/>
        <dbReference type="Rhea" id="RHEA-COMP:11060"/>
        <dbReference type="Rhea" id="RHEA-COMP:11605"/>
        <dbReference type="ChEBI" id="CHEBI:15378"/>
        <dbReference type="ChEBI" id="CHEBI:30013"/>
        <dbReference type="ChEBI" id="CHEBI:30616"/>
        <dbReference type="ChEBI" id="CHEBI:61977"/>
        <dbReference type="ChEBI" id="CHEBI:456216"/>
        <dbReference type="EC" id="2.7.11.1"/>
    </reaction>
</comment>
<comment type="catalytic activity">
    <reaction evidence="14">
        <text>L-seryl-[protein] + ATP = O-phospho-L-seryl-[protein] + ADP + H(+)</text>
        <dbReference type="Rhea" id="RHEA:17989"/>
        <dbReference type="Rhea" id="RHEA-COMP:9863"/>
        <dbReference type="Rhea" id="RHEA-COMP:11604"/>
        <dbReference type="ChEBI" id="CHEBI:15378"/>
        <dbReference type="ChEBI" id="CHEBI:29999"/>
        <dbReference type="ChEBI" id="CHEBI:30616"/>
        <dbReference type="ChEBI" id="CHEBI:83421"/>
        <dbReference type="ChEBI" id="CHEBI:456216"/>
        <dbReference type="EC" id="2.7.11.1"/>
    </reaction>
</comment>
<comment type="caution">
    <text evidence="19">The sequence shown here is derived from an EMBL/GenBank/DDBJ whole genome shotgun (WGS) entry which is preliminary data.</text>
</comment>
<dbReference type="InterPro" id="IPR050205">
    <property type="entry name" value="CDPK_Ser/Thr_kinases"/>
</dbReference>
<dbReference type="FunFam" id="1.10.510.10:FF:000571">
    <property type="entry name" value="Maternal embryonic leucine zipper kinase"/>
    <property type="match status" value="1"/>
</dbReference>
<dbReference type="SUPFAM" id="SSF47473">
    <property type="entry name" value="EF-hand"/>
    <property type="match status" value="1"/>
</dbReference>
<evidence type="ECO:0000313" key="20">
    <source>
        <dbReference type="Proteomes" id="UP000785679"/>
    </source>
</evidence>
<dbReference type="GO" id="GO:0005524">
    <property type="term" value="F:ATP binding"/>
    <property type="evidence" value="ECO:0007669"/>
    <property type="project" value="UniProtKB-UniRule"/>
</dbReference>
<evidence type="ECO:0000256" key="9">
    <source>
        <dbReference type="ARBA" id="ARBA00022777"/>
    </source>
</evidence>
<dbReference type="InterPro" id="IPR000719">
    <property type="entry name" value="Prot_kinase_dom"/>
</dbReference>
<evidence type="ECO:0000313" key="19">
    <source>
        <dbReference type="EMBL" id="TNV83229.1"/>
    </source>
</evidence>
<keyword evidence="7" id="KW-0677">Repeat</keyword>
<evidence type="ECO:0000256" key="10">
    <source>
        <dbReference type="ARBA" id="ARBA00022837"/>
    </source>
</evidence>
<dbReference type="Gene3D" id="1.10.238.10">
    <property type="entry name" value="EF-hand"/>
    <property type="match status" value="1"/>
</dbReference>
<keyword evidence="20" id="KW-1185">Reference proteome</keyword>
<evidence type="ECO:0000256" key="7">
    <source>
        <dbReference type="ARBA" id="ARBA00022737"/>
    </source>
</evidence>
<evidence type="ECO:0000256" key="13">
    <source>
        <dbReference type="ARBA" id="ARBA00047899"/>
    </source>
</evidence>
<evidence type="ECO:0000256" key="1">
    <source>
        <dbReference type="ARBA" id="ARBA00001946"/>
    </source>
</evidence>
<evidence type="ECO:0000259" key="17">
    <source>
        <dbReference type="PROSITE" id="PS50011"/>
    </source>
</evidence>
<dbReference type="InterPro" id="IPR017441">
    <property type="entry name" value="Protein_kinase_ATP_BS"/>
</dbReference>
<comment type="subunit">
    <text evidence="2">Monomer.</text>
</comment>
<keyword evidence="10" id="KW-0106">Calcium</keyword>
<evidence type="ECO:0000256" key="14">
    <source>
        <dbReference type="ARBA" id="ARBA00048679"/>
    </source>
</evidence>
<dbReference type="Gene3D" id="1.10.510.10">
    <property type="entry name" value="Transferase(Phosphotransferase) domain 1"/>
    <property type="match status" value="1"/>
</dbReference>
<evidence type="ECO:0000256" key="15">
    <source>
        <dbReference type="PROSITE-ProRule" id="PRU10141"/>
    </source>
</evidence>
<dbReference type="PROSITE" id="PS50222">
    <property type="entry name" value="EF_HAND_2"/>
    <property type="match status" value="2"/>
</dbReference>
<evidence type="ECO:0000256" key="12">
    <source>
        <dbReference type="ARBA" id="ARBA00024334"/>
    </source>
</evidence>
<dbReference type="SMART" id="SM00054">
    <property type="entry name" value="EFh"/>
    <property type="match status" value="2"/>
</dbReference>
<feature type="binding site" evidence="15">
    <location>
        <position position="55"/>
    </location>
    <ligand>
        <name>ATP</name>
        <dbReference type="ChEBI" id="CHEBI:30616"/>
    </ligand>
</feature>
<evidence type="ECO:0000256" key="6">
    <source>
        <dbReference type="ARBA" id="ARBA00022723"/>
    </source>
</evidence>
<evidence type="ECO:0000256" key="5">
    <source>
        <dbReference type="ARBA" id="ARBA00022679"/>
    </source>
</evidence>
<dbReference type="PROSITE" id="PS00107">
    <property type="entry name" value="PROTEIN_KINASE_ATP"/>
    <property type="match status" value="1"/>
</dbReference>
<dbReference type="AlphaFoldDB" id="A0A8J8NZU3"/>
<dbReference type="CDD" id="cd05117">
    <property type="entry name" value="STKc_CAMK"/>
    <property type="match status" value="1"/>
</dbReference>
<evidence type="ECO:0000256" key="11">
    <source>
        <dbReference type="ARBA" id="ARBA00022840"/>
    </source>
</evidence>
<keyword evidence="4 16" id="KW-0723">Serine/threonine-protein kinase</keyword>
<evidence type="ECO:0000256" key="2">
    <source>
        <dbReference type="ARBA" id="ARBA00011245"/>
    </source>
</evidence>
<sequence>MKVDRQKTVVKVFNKEIKDVYAIGRKIGEGGYGKVYYATHRESGIPRAIKAIPKKKLDQDNQKYILIEFESLSKLDHPNLVKLIERYEDEDNIYLVQEYLSGQQLYEEMSNKEQFTEEEARKIFMQALSAINYIHSMNVSHRDIKAENFVFTTESSDTIKLIDFGLSSSFISITEGQSKPNLLRMRTPVGTKMYVAPEVYNRVYTEKCDIWSAGVMLYALLCGYPPFFSHDDAKLKKKILKGNVKFPEEDWANISPQAKELIKSIFVPEKLRPSAKQCMEHDWFKLDLNQVSISSIHTATVQRLKTLSKTNLFRQSIQYIIAYRCRLQEDEIERFSKLFTRIDYQMVGYVSYDACREYFARCFADQGEFERFFEAMDIDGNGRVYWNEFLSAIINHSIFLKDENLREAFQFLDRDGKGFFTAQDFKIAIGDQHLSLGGAHANFGNVIQEAFPGKEIITLEEFMIFMKQPIGDSYIE</sequence>
<comment type="similarity">
    <text evidence="12">Belongs to the protein kinase superfamily. Ser/Thr protein kinase family. CDPK subfamily.</text>
</comment>
<name>A0A8J8NZU3_HALGN</name>
<keyword evidence="11 15" id="KW-0067">ATP-binding</keyword>
<feature type="domain" description="EF-hand" evidence="18">
    <location>
        <begin position="364"/>
        <end position="399"/>
    </location>
</feature>
<dbReference type="PANTHER" id="PTHR24349">
    <property type="entry name" value="SERINE/THREONINE-PROTEIN KINASE"/>
    <property type="match status" value="1"/>
</dbReference>
<evidence type="ECO:0000256" key="3">
    <source>
        <dbReference type="ARBA" id="ARBA00012513"/>
    </source>
</evidence>
<dbReference type="OrthoDB" id="1738954at2759"/>
<dbReference type="Gene3D" id="3.30.200.20">
    <property type="entry name" value="Phosphorylase Kinase, domain 1"/>
    <property type="match status" value="1"/>
</dbReference>
<dbReference type="InterPro" id="IPR008271">
    <property type="entry name" value="Ser/Thr_kinase_AS"/>
</dbReference>
<keyword evidence="5" id="KW-0808">Transferase</keyword>
<proteinExistence type="inferred from homology"/>
<dbReference type="GO" id="GO:0004674">
    <property type="term" value="F:protein serine/threonine kinase activity"/>
    <property type="evidence" value="ECO:0007669"/>
    <property type="project" value="UniProtKB-KW"/>
</dbReference>
<dbReference type="GO" id="GO:0005509">
    <property type="term" value="F:calcium ion binding"/>
    <property type="evidence" value="ECO:0007669"/>
    <property type="project" value="InterPro"/>
</dbReference>